<protein>
    <submittedName>
        <fullName evidence="2">Uncharacterized protein</fullName>
    </submittedName>
</protein>
<reference evidence="3" key="1">
    <citation type="submission" date="2016-09" db="EMBL/GenBank/DDBJ databases">
        <authorList>
            <person name="Koehorst J."/>
        </authorList>
    </citation>
    <scope>NUCLEOTIDE SEQUENCE [LARGE SCALE GENOMIC DNA]</scope>
</reference>
<dbReference type="EMBL" id="LT629973">
    <property type="protein sequence ID" value="SEH85754.1"/>
    <property type="molecule type" value="Genomic_DNA"/>
</dbReference>
<evidence type="ECO:0000256" key="1">
    <source>
        <dbReference type="SAM" id="SignalP"/>
    </source>
</evidence>
<dbReference type="Proteomes" id="UP000176204">
    <property type="component" value="Chromosome I"/>
</dbReference>
<dbReference type="RefSeq" id="WP_172801778.1">
    <property type="nucleotide sequence ID" value="NZ_JACVVN010000013.1"/>
</dbReference>
<dbReference type="AlphaFoldDB" id="A0A1H6LB36"/>
<organism evidence="2 3">
    <name type="scientific">Akkermansia glycaniphila</name>
    <dbReference type="NCBI Taxonomy" id="1679444"/>
    <lineage>
        <taxon>Bacteria</taxon>
        <taxon>Pseudomonadati</taxon>
        <taxon>Verrucomicrobiota</taxon>
        <taxon>Verrucomicrobiia</taxon>
        <taxon>Verrucomicrobiales</taxon>
        <taxon>Akkermansiaceae</taxon>
        <taxon>Akkermansia</taxon>
    </lineage>
</organism>
<evidence type="ECO:0000313" key="2">
    <source>
        <dbReference type="EMBL" id="SEH85754.1"/>
    </source>
</evidence>
<proteinExistence type="predicted"/>
<keyword evidence="3" id="KW-1185">Reference proteome</keyword>
<dbReference type="KEGG" id="agl:PYTT_1250"/>
<evidence type="ECO:0000313" key="3">
    <source>
        <dbReference type="Proteomes" id="UP000176204"/>
    </source>
</evidence>
<gene>
    <name evidence="2" type="ORF">PYTT_1250</name>
</gene>
<feature type="signal peptide" evidence="1">
    <location>
        <begin position="1"/>
        <end position="15"/>
    </location>
</feature>
<sequence>MAFFYPVIIRLPALAAIQAILPCCDHAALTASMRCLGKVYFVANTP</sequence>
<keyword evidence="1" id="KW-0732">Signal</keyword>
<accession>A0A1H6LB36</accession>
<name>A0A1H6LB36_9BACT</name>
<feature type="chain" id="PRO_5012972488" evidence="1">
    <location>
        <begin position="16"/>
        <end position="46"/>
    </location>
</feature>